<dbReference type="GO" id="GO:0006091">
    <property type="term" value="P:generation of precursor metabolites and energy"/>
    <property type="evidence" value="ECO:0007669"/>
    <property type="project" value="InterPro"/>
</dbReference>
<dbReference type="RefSeq" id="WP_366924398.1">
    <property type="nucleotide sequence ID" value="NZ_CP121694.1"/>
</dbReference>
<feature type="binding site" evidence="10">
    <location>
        <position position="68"/>
    </location>
    <ligand>
        <name>[4Fe-4S] cluster</name>
        <dbReference type="ChEBI" id="CHEBI:49883"/>
        <label>2</label>
    </ligand>
</feature>
<dbReference type="PIRSF" id="PIRSF005023">
    <property type="entry name" value="CODH"/>
    <property type="match status" value="1"/>
</dbReference>
<dbReference type="Gene3D" id="3.40.50.2030">
    <property type="match status" value="2"/>
</dbReference>
<evidence type="ECO:0000256" key="6">
    <source>
        <dbReference type="ARBA" id="ARBA00023004"/>
    </source>
</evidence>
<evidence type="ECO:0000256" key="9">
    <source>
        <dbReference type="PIRNR" id="PIRNR005023"/>
    </source>
</evidence>
<evidence type="ECO:0000256" key="5">
    <source>
        <dbReference type="ARBA" id="ARBA00023002"/>
    </source>
</evidence>
<keyword evidence="4 9" id="KW-0479">Metal-binding</keyword>
<keyword evidence="12" id="KW-1185">Reference proteome</keyword>
<dbReference type="Proteomes" id="UP001329915">
    <property type="component" value="Chromosome"/>
</dbReference>
<keyword evidence="2 9" id="KW-0004">4Fe-4S</keyword>
<feature type="binding site" evidence="10">
    <location>
        <position position="331"/>
    </location>
    <ligand>
        <name>[Ni-4Fe-4S] cluster</name>
        <dbReference type="ChEBI" id="CHEBI:47739"/>
    </ligand>
</feature>
<gene>
    <name evidence="11" type="primary">cooS</name>
    <name evidence="11" type="ORF">MFMK1_001371</name>
</gene>
<feature type="binding site" evidence="10">
    <location>
        <position position="55"/>
    </location>
    <ligand>
        <name>[4Fe-4S] cluster</name>
        <dbReference type="ChEBI" id="CHEBI:49883"/>
        <label>2</label>
    </ligand>
</feature>
<dbReference type="InterPro" id="IPR010047">
    <property type="entry name" value="CODH"/>
</dbReference>
<dbReference type="CDD" id="cd01915">
    <property type="entry name" value="CODH"/>
    <property type="match status" value="1"/>
</dbReference>
<name>A0AAU0UMZ3_9FIRM</name>
<dbReference type="GO" id="GO:0042542">
    <property type="term" value="P:response to hydrogen peroxide"/>
    <property type="evidence" value="ECO:0007669"/>
    <property type="project" value="TreeGrafter"/>
</dbReference>
<dbReference type="Pfam" id="PF03063">
    <property type="entry name" value="Prismane"/>
    <property type="match status" value="1"/>
</dbReference>
<comment type="catalytic activity">
    <reaction evidence="8 9">
        <text>CO + 2 oxidized [2Fe-2S]-[ferredoxin] + H2O = 2 reduced [2Fe-2S]-[ferredoxin] + CO2 + 2 H(+)</text>
        <dbReference type="Rhea" id="RHEA:21040"/>
        <dbReference type="Rhea" id="RHEA-COMP:10000"/>
        <dbReference type="Rhea" id="RHEA-COMP:10001"/>
        <dbReference type="ChEBI" id="CHEBI:15377"/>
        <dbReference type="ChEBI" id="CHEBI:15378"/>
        <dbReference type="ChEBI" id="CHEBI:16526"/>
        <dbReference type="ChEBI" id="CHEBI:17245"/>
        <dbReference type="ChEBI" id="CHEBI:33737"/>
        <dbReference type="ChEBI" id="CHEBI:33738"/>
        <dbReference type="EC" id="1.2.7.4"/>
    </reaction>
</comment>
<proteinExistence type="predicted"/>
<keyword evidence="5 9" id="KW-0560">Oxidoreductase</keyword>
<evidence type="ECO:0000313" key="11">
    <source>
        <dbReference type="EMBL" id="WRO21561.1"/>
    </source>
</evidence>
<organism evidence="11 12">
    <name type="scientific">Metallumcola ferriviriculae</name>
    <dbReference type="NCBI Taxonomy" id="3039180"/>
    <lineage>
        <taxon>Bacteria</taxon>
        <taxon>Bacillati</taxon>
        <taxon>Bacillota</taxon>
        <taxon>Clostridia</taxon>
        <taxon>Neomoorellales</taxon>
        <taxon>Desulfitibacteraceae</taxon>
        <taxon>Metallumcola</taxon>
    </lineage>
</organism>
<dbReference type="GO" id="GO:0050418">
    <property type="term" value="F:hydroxylamine reductase activity"/>
    <property type="evidence" value="ECO:0007669"/>
    <property type="project" value="TreeGrafter"/>
</dbReference>
<dbReference type="GO" id="GO:0016151">
    <property type="term" value="F:nickel cation binding"/>
    <property type="evidence" value="ECO:0007669"/>
    <property type="project" value="InterPro"/>
</dbReference>
<evidence type="ECO:0000256" key="8">
    <source>
        <dbReference type="ARBA" id="ARBA00048733"/>
    </source>
</evidence>
<keyword evidence="6 9" id="KW-0408">Iron</keyword>
<evidence type="ECO:0000256" key="2">
    <source>
        <dbReference type="ARBA" id="ARBA00022485"/>
    </source>
</evidence>
<dbReference type="InterPro" id="IPR004137">
    <property type="entry name" value="HCP/CODH"/>
</dbReference>
<dbReference type="AlphaFoldDB" id="A0AAU0UMZ3"/>
<feature type="binding site" evidence="10">
    <location>
        <position position="50"/>
    </location>
    <ligand>
        <name>[4Fe-4S] cluster</name>
        <dbReference type="ChEBI" id="CHEBI:49883"/>
        <label>2</label>
    </ligand>
</feature>
<sequence length="632" mass="66699">MWETDKTIDKAAQQMLKITAADGVATVWDRYEAQQPQCGFGSLGICCRNCLQGPCRINPFGEPKRGVCGADADTIVARNLLRSLAGGTAAHVDHAYEAVEALEKIATGDIDYVIKDENKLIATARQVGIETDGKDSKGVAKEVAQKALETLSGHEGEMGWLSAWAPKERVDVWRQLGVIPRGADREIREAMHQTSMGVDADPTNLLLAGVKQGLVDGYAGLKLATDIQDIIFGMPQPVKSEANLGVLNAEYVNVVVHGHVPLLSEKVLEWCRKLEDEAKAAGARGINVAGICCTGNEVLMRQGVPPATNFLGQELALATGAVDLMVVDVQCILPSVTNVAQCYHGDIVTTMPIAKVPGADHIPFSLEEADQQAEKIVRQSIESYKKRGSTPVHIPDERALIFAGFSVEAIIGALSKVNAEDPLKPLVDNIKAGNILGAVATVGCNNVKVKQDMMHVELVKELIANNVLVIATGCSAHALGKAGLLHPDATNNLAGNGLKAVLTAVGEAAGLGGPLPPVLHMGSCVDNSRIGDLLTALAGYMGVNIKDLPVAASAPEPQHEKALSIGTWAVALGVFTHLGLPPHILGSKAVTGTLTDKVEDLLGGKFYVESDPAKAAAGIIRHIKDKRHALGL</sequence>
<feature type="binding site" evidence="10">
    <location>
        <position position="259"/>
    </location>
    <ligand>
        <name>[Ni-4Fe-4S] cluster</name>
        <dbReference type="ChEBI" id="CHEBI:47739"/>
    </ligand>
</feature>
<dbReference type="SUPFAM" id="SSF56821">
    <property type="entry name" value="Prismane protein-like"/>
    <property type="match status" value="1"/>
</dbReference>
<evidence type="ECO:0000256" key="4">
    <source>
        <dbReference type="ARBA" id="ARBA00022723"/>
    </source>
</evidence>
<comment type="cofactor">
    <cofactor evidence="1">
        <name>[4Fe-4S] cluster</name>
        <dbReference type="ChEBI" id="CHEBI:49883"/>
    </cofactor>
</comment>
<reference evidence="11 12" key="1">
    <citation type="submission" date="2023-04" db="EMBL/GenBank/DDBJ databases">
        <authorList>
            <person name="Hsu D."/>
        </authorList>
    </citation>
    <scope>NUCLEOTIDE SEQUENCE [LARGE SCALE GENOMIC DNA]</scope>
    <source>
        <strain evidence="11 12">MK1</strain>
    </source>
</reference>
<evidence type="ECO:0000256" key="10">
    <source>
        <dbReference type="PIRSR" id="PIRSR005023-1"/>
    </source>
</evidence>
<dbReference type="InterPro" id="IPR016101">
    <property type="entry name" value="CO_DH_a-bundle"/>
</dbReference>
<dbReference type="NCBIfam" id="TIGR01702">
    <property type="entry name" value="CO_DH_cata"/>
    <property type="match status" value="1"/>
</dbReference>
<feature type="binding site" evidence="10">
    <location>
        <position position="444"/>
    </location>
    <ligand>
        <name>[Ni-4Fe-4S] cluster</name>
        <dbReference type="ChEBI" id="CHEBI:47739"/>
    </ligand>
</feature>
<evidence type="ECO:0000313" key="12">
    <source>
        <dbReference type="Proteomes" id="UP001329915"/>
    </source>
</evidence>
<feature type="binding site" evidence="10">
    <location>
        <position position="46"/>
    </location>
    <ligand>
        <name>[4Fe-4S] cluster</name>
        <dbReference type="ChEBI" id="CHEBI:49883"/>
        <label>1</label>
        <note>ligand shared between dimeric partners</note>
    </ligand>
</feature>
<dbReference type="EC" id="1.2.7.4" evidence="9"/>
<dbReference type="InterPro" id="IPR016099">
    <property type="entry name" value="Prismane-like_a/b-sand"/>
</dbReference>
<accession>A0AAU0UMZ3</accession>
<dbReference type="PANTHER" id="PTHR30109">
    <property type="entry name" value="HYDROXYLAMINE REDUCTASE"/>
    <property type="match status" value="1"/>
</dbReference>
<dbReference type="GO" id="GO:0004601">
    <property type="term" value="F:peroxidase activity"/>
    <property type="evidence" value="ECO:0007669"/>
    <property type="project" value="TreeGrafter"/>
</dbReference>
<dbReference type="KEGG" id="dbc:MFMK1_001371"/>
<evidence type="ECO:0000256" key="3">
    <source>
        <dbReference type="ARBA" id="ARBA00022596"/>
    </source>
</evidence>
<feature type="binding site" evidence="10">
    <location>
        <position position="474"/>
    </location>
    <ligand>
        <name>[Ni-4Fe-4S] cluster</name>
        <dbReference type="ChEBI" id="CHEBI:47739"/>
    </ligand>
</feature>
<dbReference type="GO" id="GO:0043885">
    <property type="term" value="F:anaerobic carbon-monoxide dehydrogenase activity"/>
    <property type="evidence" value="ECO:0007669"/>
    <property type="project" value="UniProtKB-UniRule"/>
</dbReference>
<dbReference type="InterPro" id="IPR011254">
    <property type="entry name" value="Prismane-like_sf"/>
</dbReference>
<evidence type="ECO:0000256" key="1">
    <source>
        <dbReference type="ARBA" id="ARBA00001966"/>
    </source>
</evidence>
<dbReference type="Gene3D" id="1.20.1270.30">
    <property type="match status" value="1"/>
</dbReference>
<keyword evidence="7 9" id="KW-0411">Iron-sulfur</keyword>
<protein>
    <recommendedName>
        <fullName evidence="9">Carbon monoxide dehydrogenase</fullName>
        <ecNumber evidence="9">1.2.7.4</ecNumber>
    </recommendedName>
</protein>
<feature type="binding site" evidence="10">
    <location>
        <position position="524"/>
    </location>
    <ligand>
        <name>[Ni-4Fe-4S] cluster</name>
        <dbReference type="ChEBI" id="CHEBI:47739"/>
    </ligand>
</feature>
<evidence type="ECO:0000256" key="7">
    <source>
        <dbReference type="ARBA" id="ARBA00023014"/>
    </source>
</evidence>
<feature type="binding site" evidence="10">
    <location>
        <position position="38"/>
    </location>
    <ligand>
        <name>[4Fe-4S] cluster</name>
        <dbReference type="ChEBI" id="CHEBI:49883"/>
        <label>1</label>
        <note>ligand shared between dimeric partners</note>
    </ligand>
</feature>
<dbReference type="GO" id="GO:0051539">
    <property type="term" value="F:4 iron, 4 sulfur cluster binding"/>
    <property type="evidence" value="ECO:0007669"/>
    <property type="project" value="UniProtKB-UniRule"/>
</dbReference>
<dbReference type="EMBL" id="CP121694">
    <property type="protein sequence ID" value="WRO21561.1"/>
    <property type="molecule type" value="Genomic_DNA"/>
</dbReference>
<feature type="binding site" evidence="10">
    <location>
        <position position="293"/>
    </location>
    <ligand>
        <name>[Ni-4Fe-4S] cluster</name>
        <dbReference type="ChEBI" id="CHEBI:47739"/>
    </ligand>
</feature>
<keyword evidence="3 10" id="KW-0533">Nickel</keyword>
<dbReference type="PANTHER" id="PTHR30109:SF4">
    <property type="entry name" value="CARBON MONOXIDE DEHYDROGENASE"/>
    <property type="match status" value="1"/>
</dbReference>
<feature type="binding site" evidence="10">
    <location>
        <position position="47"/>
    </location>
    <ligand>
        <name>[4Fe-4S] cluster</name>
        <dbReference type="ChEBI" id="CHEBI:49883"/>
        <label>2</label>
    </ligand>
</feature>